<evidence type="ECO:0000259" key="2">
    <source>
        <dbReference type="Pfam" id="PF16113"/>
    </source>
</evidence>
<reference evidence="3 4" key="1">
    <citation type="submission" date="2020-08" db="EMBL/GenBank/DDBJ databases">
        <title>Novel species isolated from subtropical streams in China.</title>
        <authorList>
            <person name="Lu H."/>
        </authorList>
    </citation>
    <scope>NUCLEOTIDE SEQUENCE [LARGE SCALE GENOMIC DNA]</scope>
    <source>
        <strain evidence="3 4">CY18W</strain>
    </source>
</reference>
<gene>
    <name evidence="3" type="ORF">H8L32_24675</name>
</gene>
<dbReference type="RefSeq" id="WP_186950437.1">
    <property type="nucleotide sequence ID" value="NZ_JACOGF010000018.1"/>
</dbReference>
<evidence type="ECO:0000256" key="1">
    <source>
        <dbReference type="ARBA" id="ARBA00022801"/>
    </source>
</evidence>
<dbReference type="SUPFAM" id="SSF52096">
    <property type="entry name" value="ClpP/crotonase"/>
    <property type="match status" value="1"/>
</dbReference>
<sequence>MSEFVHTSVKNNIGYITLDRPKALNSLSLDMVRALTTTLLAWQDDQSVRAVFIHGSSEKAFCAGGDIRFFYDVGTATPKGDSALLEDFFTEEYALNHLIHFYPKPYIALMNGVVMGGGMGIAQAGNDCRLRIVTERTKMAMPEVNIGLFPDVGGGYFLSRAPGQIGTYMGLTGEIINAADALYAGLADVFIPTSELPALMHLLEQNTATDVRAAIREFAVPFADQALPGNSKLAANRSGIDALFSGNSAIEITNHLQQDTSEFAQQAFAIMQKRSPLLMSVTLEQLRRSASMTVSDCLRMERNMVRHCFKHGEVLEGVRALVVDKDNTPRWSPATLAEVTTEQVANFFTEVWPTHAHPLRFLQG</sequence>
<dbReference type="Gene3D" id="3.90.226.10">
    <property type="entry name" value="2-enoyl-CoA Hydratase, Chain A, domain 1"/>
    <property type="match status" value="1"/>
</dbReference>
<keyword evidence="1" id="KW-0378">Hydrolase</keyword>
<dbReference type="EMBL" id="JACOGF010000018">
    <property type="protein sequence ID" value="MBC3920683.1"/>
    <property type="molecule type" value="Genomic_DNA"/>
</dbReference>
<keyword evidence="4" id="KW-1185">Reference proteome</keyword>
<dbReference type="CDD" id="cd06558">
    <property type="entry name" value="crotonase-like"/>
    <property type="match status" value="1"/>
</dbReference>
<dbReference type="NCBIfam" id="NF004127">
    <property type="entry name" value="PRK05617.1"/>
    <property type="match status" value="1"/>
</dbReference>
<proteinExistence type="predicted"/>
<evidence type="ECO:0000313" key="4">
    <source>
        <dbReference type="Proteomes" id="UP000650424"/>
    </source>
</evidence>
<protein>
    <submittedName>
        <fullName evidence="3">Enoyl-CoA hydratase/isomerase family protein</fullName>
    </submittedName>
</protein>
<dbReference type="InterPro" id="IPR029045">
    <property type="entry name" value="ClpP/crotonase-like_dom_sf"/>
</dbReference>
<dbReference type="PANTHER" id="PTHR43176">
    <property type="entry name" value="3-HYDROXYISOBUTYRYL-COA HYDROLASE-RELATED"/>
    <property type="match status" value="1"/>
</dbReference>
<dbReference type="Proteomes" id="UP000650424">
    <property type="component" value="Unassembled WGS sequence"/>
</dbReference>
<dbReference type="InterPro" id="IPR032259">
    <property type="entry name" value="HIBYL-CoA-H"/>
</dbReference>
<dbReference type="InterPro" id="IPR045004">
    <property type="entry name" value="ECH_dom"/>
</dbReference>
<dbReference type="Pfam" id="PF16113">
    <property type="entry name" value="ECH_2"/>
    <property type="match status" value="1"/>
</dbReference>
<dbReference type="PANTHER" id="PTHR43176:SF6">
    <property type="entry name" value="3-HYDROXYISOBUTYRYL-COA HYDROLASE"/>
    <property type="match status" value="1"/>
</dbReference>
<organism evidence="3 4">
    <name type="scientific">Undibacterium hunanense</name>
    <dbReference type="NCBI Taxonomy" id="2762292"/>
    <lineage>
        <taxon>Bacteria</taxon>
        <taxon>Pseudomonadati</taxon>
        <taxon>Pseudomonadota</taxon>
        <taxon>Betaproteobacteria</taxon>
        <taxon>Burkholderiales</taxon>
        <taxon>Oxalobacteraceae</taxon>
        <taxon>Undibacterium</taxon>
    </lineage>
</organism>
<name>A0ABR6ZXV6_9BURK</name>
<comment type="caution">
    <text evidence="3">The sequence shown here is derived from an EMBL/GenBank/DDBJ whole genome shotgun (WGS) entry which is preliminary data.</text>
</comment>
<accession>A0ABR6ZXV6</accession>
<feature type="domain" description="Enoyl-CoA hydratase/isomerase" evidence="2">
    <location>
        <begin position="13"/>
        <end position="348"/>
    </location>
</feature>
<evidence type="ECO:0000313" key="3">
    <source>
        <dbReference type="EMBL" id="MBC3920683.1"/>
    </source>
</evidence>